<dbReference type="Gramene" id="KFK34535">
    <property type="protein sequence ID" value="KFK34535"/>
    <property type="gene ID" value="AALP_AA5G158600"/>
</dbReference>
<evidence type="ECO:0000256" key="1">
    <source>
        <dbReference type="SAM" id="MobiDB-lite"/>
    </source>
</evidence>
<sequence>MTTRSLLFSVSLLGRFPYSSMKLATATTAMSPIFTLFCPHVAKQISMLSQRKVRILSTHTTLPQPSEPPNPPDLASPPAVSISGDPSHHSPVRLVPNGGPSGITCNHTLLRSCHSLVPTVLFLVEMCRTWIWISLNYGLNLVDCDHISLAFGKSFSSLSERALPMFLFEERYVHLYSFCAEKSEPRPSVLVLFLAGETTSGHMFPSFLMLIIVRSCNLLGLTHTFLNECVEARLRRYTFLHQGAMYSNHFYEVCLQKLDLYDSLLCSFVANGKRIEDRFTYNRF</sequence>
<gene>
    <name evidence="2" type="ordered locus">AALP_Aa5g158600</name>
</gene>
<name>A0A087GXD3_ARAAL</name>
<dbReference type="EMBL" id="CM002873">
    <property type="protein sequence ID" value="KFK34535.1"/>
    <property type="molecule type" value="Genomic_DNA"/>
</dbReference>
<feature type="region of interest" description="Disordered" evidence="1">
    <location>
        <begin position="60"/>
        <end position="86"/>
    </location>
</feature>
<evidence type="ECO:0000313" key="2">
    <source>
        <dbReference type="EMBL" id="KFK34535.1"/>
    </source>
</evidence>
<protein>
    <submittedName>
        <fullName evidence="2">Uncharacterized protein</fullName>
    </submittedName>
</protein>
<dbReference type="Proteomes" id="UP000029120">
    <property type="component" value="Chromosome 5"/>
</dbReference>
<accession>A0A087GXD3</accession>
<dbReference type="AlphaFoldDB" id="A0A087GXD3"/>
<evidence type="ECO:0000313" key="3">
    <source>
        <dbReference type="Proteomes" id="UP000029120"/>
    </source>
</evidence>
<feature type="compositionally biased region" description="Pro residues" evidence="1">
    <location>
        <begin position="65"/>
        <end position="75"/>
    </location>
</feature>
<organism evidence="2 3">
    <name type="scientific">Arabis alpina</name>
    <name type="common">Alpine rock-cress</name>
    <dbReference type="NCBI Taxonomy" id="50452"/>
    <lineage>
        <taxon>Eukaryota</taxon>
        <taxon>Viridiplantae</taxon>
        <taxon>Streptophyta</taxon>
        <taxon>Embryophyta</taxon>
        <taxon>Tracheophyta</taxon>
        <taxon>Spermatophyta</taxon>
        <taxon>Magnoliopsida</taxon>
        <taxon>eudicotyledons</taxon>
        <taxon>Gunneridae</taxon>
        <taxon>Pentapetalae</taxon>
        <taxon>rosids</taxon>
        <taxon>malvids</taxon>
        <taxon>Brassicales</taxon>
        <taxon>Brassicaceae</taxon>
        <taxon>Arabideae</taxon>
        <taxon>Arabis</taxon>
    </lineage>
</organism>
<proteinExistence type="predicted"/>
<keyword evidence="3" id="KW-1185">Reference proteome</keyword>
<reference evidence="3" key="1">
    <citation type="journal article" date="2015" name="Nat. Plants">
        <title>Genome expansion of Arabis alpina linked with retrotransposition and reduced symmetric DNA methylation.</title>
        <authorList>
            <person name="Willing E.M."/>
            <person name="Rawat V."/>
            <person name="Mandakova T."/>
            <person name="Maumus F."/>
            <person name="James G.V."/>
            <person name="Nordstroem K.J."/>
            <person name="Becker C."/>
            <person name="Warthmann N."/>
            <person name="Chica C."/>
            <person name="Szarzynska B."/>
            <person name="Zytnicki M."/>
            <person name="Albani M.C."/>
            <person name="Kiefer C."/>
            <person name="Bergonzi S."/>
            <person name="Castaings L."/>
            <person name="Mateos J.L."/>
            <person name="Berns M.C."/>
            <person name="Bujdoso N."/>
            <person name="Piofczyk T."/>
            <person name="de Lorenzo L."/>
            <person name="Barrero-Sicilia C."/>
            <person name="Mateos I."/>
            <person name="Piednoel M."/>
            <person name="Hagmann J."/>
            <person name="Chen-Min-Tao R."/>
            <person name="Iglesias-Fernandez R."/>
            <person name="Schuster S.C."/>
            <person name="Alonso-Blanco C."/>
            <person name="Roudier F."/>
            <person name="Carbonero P."/>
            <person name="Paz-Ares J."/>
            <person name="Davis S.J."/>
            <person name="Pecinka A."/>
            <person name="Quesneville H."/>
            <person name="Colot V."/>
            <person name="Lysak M.A."/>
            <person name="Weigel D."/>
            <person name="Coupland G."/>
            <person name="Schneeberger K."/>
        </authorList>
    </citation>
    <scope>NUCLEOTIDE SEQUENCE [LARGE SCALE GENOMIC DNA]</scope>
    <source>
        <strain evidence="3">cv. Pajares</strain>
    </source>
</reference>